<gene>
    <name evidence="3" type="primary">cheD</name>
    <name evidence="4" type="ORF">NP596_00465</name>
</gene>
<accession>A0ABT1TZD5</accession>
<organism evidence="4 5">
    <name type="scientific">Methylomonas rivi</name>
    <dbReference type="NCBI Taxonomy" id="2952226"/>
    <lineage>
        <taxon>Bacteria</taxon>
        <taxon>Pseudomonadati</taxon>
        <taxon>Pseudomonadota</taxon>
        <taxon>Gammaproteobacteria</taxon>
        <taxon>Methylococcales</taxon>
        <taxon>Methylococcaceae</taxon>
        <taxon>Methylomonas</taxon>
    </lineage>
</organism>
<evidence type="ECO:0000256" key="2">
    <source>
        <dbReference type="ARBA" id="ARBA00022801"/>
    </source>
</evidence>
<keyword evidence="5" id="KW-1185">Reference proteome</keyword>
<evidence type="ECO:0000313" key="4">
    <source>
        <dbReference type="EMBL" id="MCQ8126912.1"/>
    </source>
</evidence>
<dbReference type="EMBL" id="JANIBK010000001">
    <property type="protein sequence ID" value="MCQ8126912.1"/>
    <property type="molecule type" value="Genomic_DNA"/>
</dbReference>
<comment type="similarity">
    <text evidence="3">Belongs to the CheD family.</text>
</comment>
<protein>
    <recommendedName>
        <fullName evidence="3">Probable chemoreceptor glutamine deamidase CheD</fullName>
        <ecNumber evidence="3">3.5.1.44</ecNumber>
    </recommendedName>
</protein>
<dbReference type="InterPro" id="IPR005659">
    <property type="entry name" value="Chemorcpt_Glu_NH3ase_CheD"/>
</dbReference>
<evidence type="ECO:0000256" key="1">
    <source>
        <dbReference type="ARBA" id="ARBA00022500"/>
    </source>
</evidence>
<comment type="catalytic activity">
    <reaction evidence="3">
        <text>L-glutaminyl-[protein] + H2O = L-glutamyl-[protein] + NH4(+)</text>
        <dbReference type="Rhea" id="RHEA:16441"/>
        <dbReference type="Rhea" id="RHEA-COMP:10207"/>
        <dbReference type="Rhea" id="RHEA-COMP:10208"/>
        <dbReference type="ChEBI" id="CHEBI:15377"/>
        <dbReference type="ChEBI" id="CHEBI:28938"/>
        <dbReference type="ChEBI" id="CHEBI:29973"/>
        <dbReference type="ChEBI" id="CHEBI:30011"/>
        <dbReference type="EC" id="3.5.1.44"/>
    </reaction>
</comment>
<dbReference type="PANTHER" id="PTHR35147:SF3">
    <property type="entry name" value="CHEMORECEPTOR GLUTAMINE DEAMIDASE CHED 1-RELATED"/>
    <property type="match status" value="1"/>
</dbReference>
<dbReference type="Gene3D" id="3.30.1330.200">
    <property type="match status" value="1"/>
</dbReference>
<name>A0ABT1TZD5_9GAMM</name>
<dbReference type="SUPFAM" id="SSF64438">
    <property type="entry name" value="CNF1/YfiH-like putative cysteine hydrolases"/>
    <property type="match status" value="1"/>
</dbReference>
<reference evidence="4 5" key="1">
    <citation type="submission" date="2022-07" db="EMBL/GenBank/DDBJ databases">
        <title>Methylomonas rivi sp. nov., Methylomonas rosea sp. nov., Methylomonas aureus sp. nov. and Methylomonas subterranea sp. nov., four novel methanotrophs isolated from a freshwater creek and the deep terrestrial subsurface.</title>
        <authorList>
            <person name="Abin C."/>
            <person name="Sankaranarayanan K."/>
            <person name="Garner C."/>
            <person name="Sindelar R."/>
            <person name="Kotary K."/>
            <person name="Garner R."/>
            <person name="Barclay S."/>
            <person name="Lawson P."/>
            <person name="Krumholz L."/>
        </authorList>
    </citation>
    <scope>NUCLEOTIDE SEQUENCE [LARGE SCALE GENOMIC DNA]</scope>
    <source>
        <strain evidence="4 5">WSC-6</strain>
    </source>
</reference>
<dbReference type="Proteomes" id="UP001524586">
    <property type="component" value="Unassembled WGS sequence"/>
</dbReference>
<keyword evidence="1 3" id="KW-0145">Chemotaxis</keyword>
<dbReference type="EC" id="3.5.1.44" evidence="3"/>
<dbReference type="PANTHER" id="PTHR35147">
    <property type="entry name" value="CHEMORECEPTOR GLUTAMINE DEAMIDASE CHED-RELATED"/>
    <property type="match status" value="1"/>
</dbReference>
<evidence type="ECO:0000313" key="5">
    <source>
        <dbReference type="Proteomes" id="UP001524586"/>
    </source>
</evidence>
<proteinExistence type="inferred from homology"/>
<dbReference type="InterPro" id="IPR011324">
    <property type="entry name" value="Cytotoxic_necrot_fac-like_cat"/>
</dbReference>
<keyword evidence="2 3" id="KW-0378">Hydrolase</keyword>
<dbReference type="RefSeq" id="WP_256613230.1">
    <property type="nucleotide sequence ID" value="NZ_JANIBK010000001.1"/>
</dbReference>
<dbReference type="InterPro" id="IPR038592">
    <property type="entry name" value="CheD-like_sf"/>
</dbReference>
<dbReference type="CDD" id="cd16352">
    <property type="entry name" value="CheD"/>
    <property type="match status" value="1"/>
</dbReference>
<dbReference type="HAMAP" id="MF_01440">
    <property type="entry name" value="CheD"/>
    <property type="match status" value="1"/>
</dbReference>
<sequence length="170" mass="19726">MFDHLNNHFRKPDFFIDIFLQPGEFYFGDRETRVRTLLGSCVAITLWHPRLQIGGMCHYLLPSRSANNDKHELDGRYAHDAIRLFMLELERSKTWPIDYEVKLFGGGNQFPGQEKPNTISIPENNIRAGRNMLTQHGFAVKAEHLGGTGHRNVIFDMWSGHVWLRHVAIR</sequence>
<evidence type="ECO:0000256" key="3">
    <source>
        <dbReference type="HAMAP-Rule" id="MF_01440"/>
    </source>
</evidence>
<dbReference type="Pfam" id="PF03975">
    <property type="entry name" value="CheD"/>
    <property type="match status" value="1"/>
</dbReference>
<comment type="function">
    <text evidence="3">Probably deamidates glutamine residues to glutamate on methyl-accepting chemotaxis receptors (MCPs), playing an important role in chemotaxis.</text>
</comment>
<comment type="caution">
    <text evidence="4">The sequence shown here is derived from an EMBL/GenBank/DDBJ whole genome shotgun (WGS) entry which is preliminary data.</text>
</comment>